<dbReference type="Pfam" id="PF09997">
    <property type="entry name" value="DUF2238"/>
    <property type="match status" value="1"/>
</dbReference>
<proteinExistence type="predicted"/>
<keyword evidence="1" id="KW-0812">Transmembrane</keyword>
<feature type="transmembrane region" description="Helical" evidence="1">
    <location>
        <begin position="55"/>
        <end position="74"/>
    </location>
</feature>
<reference evidence="2 3" key="1">
    <citation type="submission" date="2015-02" db="EMBL/GenBank/DDBJ databases">
        <title>Draft genome sequences of ten Microbacterium spp. with emphasis on heavy metal contaminated environments.</title>
        <authorList>
            <person name="Corretto E."/>
        </authorList>
    </citation>
    <scope>NUCLEOTIDE SEQUENCE [LARGE SCALE GENOMIC DNA]</scope>
    <source>
        <strain evidence="2 3">DSM 12510</strain>
    </source>
</reference>
<gene>
    <name evidence="2" type="ORF">RS81_01125</name>
</gene>
<dbReference type="AlphaFoldDB" id="A0A0M2HEI6"/>
<sequence length="221" mass="23778">MTDRPAAEPDFAQSGASTPIAQTARASALFALPFVVACIAVGFVVSAFSEPAKPWLGSLIALSLFVPALVELILRTALPRALQLHYIIFIIAGPFAGSALNVYGYIEQWDTLVHFDSGVMLAWLGMLAVRRAEERVGHPLPMWFALVVVQMTPMAFAAAWEISEYSSDILIGTTAQNGNADTMSDIVAGTLGGLLAIVLLVLLRRPRSIAPHSLLRHAERI</sequence>
<accession>A0A0M2HEI6</accession>
<feature type="transmembrane region" description="Helical" evidence="1">
    <location>
        <begin position="186"/>
        <end position="203"/>
    </location>
</feature>
<name>A0A0M2HEI6_9MICO</name>
<keyword evidence="1" id="KW-1133">Transmembrane helix</keyword>
<evidence type="ECO:0000313" key="3">
    <source>
        <dbReference type="Proteomes" id="UP000033956"/>
    </source>
</evidence>
<feature type="transmembrane region" description="Helical" evidence="1">
    <location>
        <begin position="28"/>
        <end position="49"/>
    </location>
</feature>
<dbReference type="EMBL" id="JYIZ01000041">
    <property type="protein sequence ID" value="KJL42623.1"/>
    <property type="molecule type" value="Genomic_DNA"/>
</dbReference>
<dbReference type="Proteomes" id="UP000033956">
    <property type="component" value="Unassembled WGS sequence"/>
</dbReference>
<comment type="caution">
    <text evidence="2">The sequence shown here is derived from an EMBL/GenBank/DDBJ whole genome shotgun (WGS) entry which is preliminary data.</text>
</comment>
<evidence type="ECO:0000313" key="2">
    <source>
        <dbReference type="EMBL" id="KJL42623.1"/>
    </source>
</evidence>
<dbReference type="OrthoDB" id="4966203at2"/>
<dbReference type="STRING" id="92835.RS81_01125"/>
<evidence type="ECO:0000256" key="1">
    <source>
        <dbReference type="SAM" id="Phobius"/>
    </source>
</evidence>
<dbReference type="InterPro" id="IPR014509">
    <property type="entry name" value="YjdF-like"/>
</dbReference>
<dbReference type="PATRIC" id="fig|92835.4.peg.1144"/>
<dbReference type="RefSeq" id="WP_045275085.1">
    <property type="nucleotide sequence ID" value="NZ_BAAAUP010000003.1"/>
</dbReference>
<evidence type="ECO:0008006" key="4">
    <source>
        <dbReference type="Google" id="ProtNLM"/>
    </source>
</evidence>
<feature type="transmembrane region" description="Helical" evidence="1">
    <location>
        <begin position="86"/>
        <end position="106"/>
    </location>
</feature>
<keyword evidence="1" id="KW-0472">Membrane</keyword>
<keyword evidence="3" id="KW-1185">Reference proteome</keyword>
<feature type="transmembrane region" description="Helical" evidence="1">
    <location>
        <begin position="141"/>
        <end position="160"/>
    </location>
</feature>
<protein>
    <recommendedName>
        <fullName evidence="4">DUF2238 domain-containing protein</fullName>
    </recommendedName>
</protein>
<organism evidence="2 3">
    <name type="scientific">Microbacterium terrae</name>
    <dbReference type="NCBI Taxonomy" id="69369"/>
    <lineage>
        <taxon>Bacteria</taxon>
        <taxon>Bacillati</taxon>
        <taxon>Actinomycetota</taxon>
        <taxon>Actinomycetes</taxon>
        <taxon>Micrococcales</taxon>
        <taxon>Microbacteriaceae</taxon>
        <taxon>Microbacterium</taxon>
    </lineage>
</organism>